<comment type="caution">
    <text evidence="4">The sequence shown here is derived from an EMBL/GenBank/DDBJ whole genome shotgun (WGS) entry which is preliminary data.</text>
</comment>
<dbReference type="Pfam" id="PF00440">
    <property type="entry name" value="TetR_N"/>
    <property type="match status" value="1"/>
</dbReference>
<dbReference type="InterPro" id="IPR023772">
    <property type="entry name" value="DNA-bd_HTH_TetR-type_CS"/>
</dbReference>
<evidence type="ECO:0000256" key="2">
    <source>
        <dbReference type="PROSITE-ProRule" id="PRU00335"/>
    </source>
</evidence>
<accession>A0ABS2NLN6</accession>
<gene>
    <name evidence="4" type="ORF">JOC73_000334</name>
</gene>
<dbReference type="SUPFAM" id="SSF46689">
    <property type="entry name" value="Homeodomain-like"/>
    <property type="match status" value="1"/>
</dbReference>
<feature type="DNA-binding region" description="H-T-H motif" evidence="2">
    <location>
        <begin position="33"/>
        <end position="52"/>
    </location>
</feature>
<keyword evidence="5" id="KW-1185">Reference proteome</keyword>
<dbReference type="PRINTS" id="PR00455">
    <property type="entry name" value="HTHTETR"/>
</dbReference>
<dbReference type="PANTHER" id="PTHR30055">
    <property type="entry name" value="HTH-TYPE TRANSCRIPTIONAL REGULATOR RUTR"/>
    <property type="match status" value="1"/>
</dbReference>
<evidence type="ECO:0000256" key="1">
    <source>
        <dbReference type="ARBA" id="ARBA00023125"/>
    </source>
</evidence>
<dbReference type="Gene3D" id="1.10.357.10">
    <property type="entry name" value="Tetracycline Repressor, domain 2"/>
    <property type="match status" value="1"/>
</dbReference>
<protein>
    <submittedName>
        <fullName evidence="4">AcrR family transcriptional regulator</fullName>
    </submittedName>
</protein>
<name>A0ABS2NLN6_9FIRM</name>
<dbReference type="PROSITE" id="PS01081">
    <property type="entry name" value="HTH_TETR_1"/>
    <property type="match status" value="1"/>
</dbReference>
<dbReference type="RefSeq" id="WP_204400091.1">
    <property type="nucleotide sequence ID" value="NZ_JAFBEE010000001.1"/>
</dbReference>
<evidence type="ECO:0000313" key="4">
    <source>
        <dbReference type="EMBL" id="MBM7613826.1"/>
    </source>
</evidence>
<dbReference type="InterPro" id="IPR050109">
    <property type="entry name" value="HTH-type_TetR-like_transc_reg"/>
</dbReference>
<dbReference type="InterPro" id="IPR049488">
    <property type="entry name" value="TM_1030-like_C"/>
</dbReference>
<dbReference type="PANTHER" id="PTHR30055:SF226">
    <property type="entry name" value="HTH-TYPE TRANSCRIPTIONAL REGULATOR PKSA"/>
    <property type="match status" value="1"/>
</dbReference>
<dbReference type="Gene3D" id="1.10.10.60">
    <property type="entry name" value="Homeodomain-like"/>
    <property type="match status" value="1"/>
</dbReference>
<proteinExistence type="predicted"/>
<dbReference type="InterPro" id="IPR036271">
    <property type="entry name" value="Tet_transcr_reg_TetR-rel_C_sf"/>
</dbReference>
<dbReference type="PROSITE" id="PS50977">
    <property type="entry name" value="HTH_TETR_2"/>
    <property type="match status" value="1"/>
</dbReference>
<dbReference type="Pfam" id="PF21256">
    <property type="entry name" value="TetR_C_5-like"/>
    <property type="match status" value="1"/>
</dbReference>
<sequence>MTDKFLTLPPEKQERILNASIKEFALKGFRNASTNEIVKEAGISKGLLFHYFNNKKDLFIFLYVHFSEILIKEFFEKLDPEETDIFNKLKQISILKIQLMEQYPEIFDFFMKATVEEDLDIKQDLDDRNNEITENSFARLFANVDISKFREDVEIDKAINIILWTFEGIKNRNLDKLKLLPARINNYQEMFDEIAVYVEILKKSLYR</sequence>
<evidence type="ECO:0000313" key="5">
    <source>
        <dbReference type="Proteomes" id="UP001314796"/>
    </source>
</evidence>
<reference evidence="4 5" key="1">
    <citation type="submission" date="2021-01" db="EMBL/GenBank/DDBJ databases">
        <title>Genomic Encyclopedia of Type Strains, Phase IV (KMG-IV): sequencing the most valuable type-strain genomes for metagenomic binning, comparative biology and taxonomic classification.</title>
        <authorList>
            <person name="Goeker M."/>
        </authorList>
    </citation>
    <scope>NUCLEOTIDE SEQUENCE [LARGE SCALE GENOMIC DNA]</scope>
    <source>
        <strain evidence="4 5">DSM 25890</strain>
    </source>
</reference>
<dbReference type="EMBL" id="JAFBEE010000001">
    <property type="protein sequence ID" value="MBM7613826.1"/>
    <property type="molecule type" value="Genomic_DNA"/>
</dbReference>
<dbReference type="SUPFAM" id="SSF48498">
    <property type="entry name" value="Tetracyclin repressor-like, C-terminal domain"/>
    <property type="match status" value="1"/>
</dbReference>
<dbReference type="InterPro" id="IPR001647">
    <property type="entry name" value="HTH_TetR"/>
</dbReference>
<organism evidence="4 5">
    <name type="scientific">Alkaliphilus hydrothermalis</name>
    <dbReference type="NCBI Taxonomy" id="1482730"/>
    <lineage>
        <taxon>Bacteria</taxon>
        <taxon>Bacillati</taxon>
        <taxon>Bacillota</taxon>
        <taxon>Clostridia</taxon>
        <taxon>Peptostreptococcales</taxon>
        <taxon>Natronincolaceae</taxon>
        <taxon>Alkaliphilus</taxon>
    </lineage>
</organism>
<evidence type="ECO:0000259" key="3">
    <source>
        <dbReference type="PROSITE" id="PS50977"/>
    </source>
</evidence>
<dbReference type="Proteomes" id="UP001314796">
    <property type="component" value="Unassembled WGS sequence"/>
</dbReference>
<feature type="domain" description="HTH tetR-type" evidence="3">
    <location>
        <begin position="10"/>
        <end position="70"/>
    </location>
</feature>
<dbReference type="InterPro" id="IPR009057">
    <property type="entry name" value="Homeodomain-like_sf"/>
</dbReference>
<keyword evidence="1 2" id="KW-0238">DNA-binding</keyword>